<feature type="region of interest" description="Disordered" evidence="7">
    <location>
        <begin position="85"/>
        <end position="107"/>
    </location>
</feature>
<evidence type="ECO:0000256" key="2">
    <source>
        <dbReference type="ARBA" id="ARBA00022695"/>
    </source>
</evidence>
<name>A0AAU9KPW3_9STRA</name>
<dbReference type="GO" id="GO:0004519">
    <property type="term" value="F:endonuclease activity"/>
    <property type="evidence" value="ECO:0007669"/>
    <property type="project" value="UniProtKB-KW"/>
</dbReference>
<keyword evidence="1" id="KW-0808">Transferase</keyword>
<dbReference type="SUPFAM" id="SSF56672">
    <property type="entry name" value="DNA/RNA polymerases"/>
    <property type="match status" value="1"/>
</dbReference>
<organism evidence="9 10">
    <name type="scientific">Peronospora belbahrii</name>
    <dbReference type="NCBI Taxonomy" id="622444"/>
    <lineage>
        <taxon>Eukaryota</taxon>
        <taxon>Sar</taxon>
        <taxon>Stramenopiles</taxon>
        <taxon>Oomycota</taxon>
        <taxon>Peronosporomycetes</taxon>
        <taxon>Peronosporales</taxon>
        <taxon>Peronosporaceae</taxon>
        <taxon>Peronospora</taxon>
    </lineage>
</organism>
<keyword evidence="3" id="KW-0540">Nuclease</keyword>
<dbReference type="InterPro" id="IPR043502">
    <property type="entry name" value="DNA/RNA_pol_sf"/>
</dbReference>
<dbReference type="InterPro" id="IPR041373">
    <property type="entry name" value="RT_RNaseH"/>
</dbReference>
<comment type="caution">
    <text evidence="9">The sequence shown here is derived from an EMBL/GenBank/DDBJ whole genome shotgun (WGS) entry which is preliminary data.</text>
</comment>
<protein>
    <recommendedName>
        <fullName evidence="8">Reverse transcriptase RNase H-like domain-containing protein</fullName>
    </recommendedName>
</protein>
<keyword evidence="4" id="KW-0255">Endonuclease</keyword>
<keyword evidence="6" id="KW-0695">RNA-directed DNA polymerase</keyword>
<sequence length="243" mass="27431">MISAERNYPVHDNELLAMRYALIKFRVCSLGEKMSSVYTDHASLRTVVKTPHLSQRMAHWSSFFSEYNFVVFHKPGKNSILANARSRRPNYNTRRDMGHHPGSADEEDDGIVCASYTNVSFNSGIINSNRHPSEGSLPKLPKPTCGNIKRYARDGLLLTYTMDVFDPQRVVIPADDDLRARLVHETYVTTPAPSLQAPLRPLLIPTEAWRTVNLFQLLGTRLLMSTAAHPETDGQAERNNRVP</sequence>
<reference evidence="9" key="1">
    <citation type="submission" date="2021-11" db="EMBL/GenBank/DDBJ databases">
        <authorList>
            <person name="Islam A."/>
            <person name="Islam S."/>
            <person name="Flora M.S."/>
            <person name="Rahman M."/>
            <person name="Ziaur R.M."/>
            <person name="Epstein J.H."/>
            <person name="Hassan M."/>
            <person name="Klassen M."/>
            <person name="Woodard K."/>
            <person name="Webb A."/>
            <person name="Webby R.J."/>
            <person name="El Zowalaty M.E."/>
        </authorList>
    </citation>
    <scope>NUCLEOTIDE SEQUENCE</scope>
    <source>
        <strain evidence="9">Pbs3</strain>
    </source>
</reference>
<proteinExistence type="predicted"/>
<dbReference type="PANTHER" id="PTHR34072">
    <property type="entry name" value="ENZYMATIC POLYPROTEIN-RELATED"/>
    <property type="match status" value="1"/>
</dbReference>
<gene>
    <name evidence="9" type="ORF">PBS003_LOCUS2133</name>
</gene>
<evidence type="ECO:0000256" key="6">
    <source>
        <dbReference type="ARBA" id="ARBA00022918"/>
    </source>
</evidence>
<dbReference type="PANTHER" id="PTHR34072:SF56">
    <property type="entry name" value="REVERSE TRANSCRIPTASE_RETROTRANSPOSON-DERIVED PROTEIN RNASE H-LIKE DOMAIN-CONTAINING PROTEIN"/>
    <property type="match status" value="1"/>
</dbReference>
<keyword evidence="2" id="KW-0548">Nucleotidyltransferase</keyword>
<dbReference type="Pfam" id="PF17917">
    <property type="entry name" value="RT_RNaseH"/>
    <property type="match status" value="1"/>
</dbReference>
<dbReference type="EMBL" id="CAKKTJ010000124">
    <property type="protein sequence ID" value="CAH0475313.1"/>
    <property type="molecule type" value="Genomic_DNA"/>
</dbReference>
<dbReference type="AlphaFoldDB" id="A0AAU9KPW3"/>
<feature type="compositionally biased region" description="Basic and acidic residues" evidence="7">
    <location>
        <begin position="93"/>
        <end position="103"/>
    </location>
</feature>
<evidence type="ECO:0000313" key="10">
    <source>
        <dbReference type="Proteomes" id="UP001160483"/>
    </source>
</evidence>
<dbReference type="Proteomes" id="UP001160483">
    <property type="component" value="Unassembled WGS sequence"/>
</dbReference>
<feature type="domain" description="Reverse transcriptase RNase H-like" evidence="8">
    <location>
        <begin position="3"/>
        <end position="67"/>
    </location>
</feature>
<evidence type="ECO:0000259" key="8">
    <source>
        <dbReference type="Pfam" id="PF17917"/>
    </source>
</evidence>
<evidence type="ECO:0000256" key="5">
    <source>
        <dbReference type="ARBA" id="ARBA00022801"/>
    </source>
</evidence>
<dbReference type="GO" id="GO:0003964">
    <property type="term" value="F:RNA-directed DNA polymerase activity"/>
    <property type="evidence" value="ECO:0007669"/>
    <property type="project" value="UniProtKB-KW"/>
</dbReference>
<evidence type="ECO:0000256" key="3">
    <source>
        <dbReference type="ARBA" id="ARBA00022722"/>
    </source>
</evidence>
<keyword evidence="5" id="KW-0378">Hydrolase</keyword>
<evidence type="ECO:0000313" key="9">
    <source>
        <dbReference type="EMBL" id="CAH0475313.1"/>
    </source>
</evidence>
<evidence type="ECO:0000256" key="1">
    <source>
        <dbReference type="ARBA" id="ARBA00022679"/>
    </source>
</evidence>
<evidence type="ECO:0000256" key="4">
    <source>
        <dbReference type="ARBA" id="ARBA00022759"/>
    </source>
</evidence>
<dbReference type="GO" id="GO:0016787">
    <property type="term" value="F:hydrolase activity"/>
    <property type="evidence" value="ECO:0007669"/>
    <property type="project" value="UniProtKB-KW"/>
</dbReference>
<accession>A0AAU9KPW3</accession>
<evidence type="ECO:0000256" key="7">
    <source>
        <dbReference type="SAM" id="MobiDB-lite"/>
    </source>
</evidence>